<sequence length="531" mass="62367">MKHDHISFIDYNMDQLILPLDLEIKIPPNHLSRLVHQVVEQIDDKILYRVYPGGGRAAYHPKMMLKVILYAYTKGIYSSRKIASQLQENIYFMWLANYQQPDFRTINRFRSERMKDIIYETFFSIVDLLHQQGLIQLEEYFLDGTKIEANANKYTFVWRKATEKFDAKLDEKYRTIVAGIEAITKEDEKIEVESSLQERLDKNPVTSEQIKDTLSVLEKRLETEPKNKAIKKAKRQLEKDLLPRKQKYEAQKEIFNGRNSYSKTDKDATFMRMKEDHMKNGQLKPGYNVQIGTENQFIVGFSLHQRAGDPGCLQPHFGILESYGRPKPKALIADSGYGSEENYAFCDKKEIEAFVKYNTLDKEQTKKWKNQVGRVENMTYDEELDEWVCANNKRLTFAYEKKQKTDNGYITKKRTYRCLDCQGCPFQEICAKGKDTKTISVSLENQQQRREVRERLATEEGDKLYRRRKCDVEPVFGQIKYNRGFHRFLLRGLSKTTVEWGLICVAHNLTKWANQLKPKVKKEENNDKKVA</sequence>
<dbReference type="Proteomes" id="UP000391919">
    <property type="component" value="Unassembled WGS sequence"/>
</dbReference>
<dbReference type="InterPro" id="IPR008490">
    <property type="entry name" value="Transposase_InsH_N"/>
</dbReference>
<dbReference type="RefSeq" id="WP_151682006.1">
    <property type="nucleotide sequence ID" value="NZ_BKZQ01000100.1"/>
</dbReference>
<protein>
    <submittedName>
        <fullName evidence="3">Transposase</fullName>
    </submittedName>
</protein>
<evidence type="ECO:0000313" key="4">
    <source>
        <dbReference type="Proteomes" id="UP000391919"/>
    </source>
</evidence>
<feature type="domain" description="Transposase InsH N-terminal" evidence="1">
    <location>
        <begin position="21"/>
        <end position="111"/>
    </location>
</feature>
<organism evidence="3 4">
    <name type="scientific">Weizmannia acidilactici</name>
    <dbReference type="NCBI Taxonomy" id="2607726"/>
    <lineage>
        <taxon>Bacteria</taxon>
        <taxon>Bacillati</taxon>
        <taxon>Bacillota</taxon>
        <taxon>Bacilli</taxon>
        <taxon>Bacillales</taxon>
        <taxon>Bacillaceae</taxon>
        <taxon>Heyndrickxia</taxon>
    </lineage>
</organism>
<dbReference type="PANTHER" id="PTHR33408">
    <property type="entry name" value="TRANSPOSASE"/>
    <property type="match status" value="1"/>
</dbReference>
<dbReference type="InterPro" id="IPR047629">
    <property type="entry name" value="IS1182_transpos"/>
</dbReference>
<evidence type="ECO:0000259" key="2">
    <source>
        <dbReference type="Pfam" id="PF13751"/>
    </source>
</evidence>
<keyword evidence="4" id="KW-1185">Reference proteome</keyword>
<dbReference type="Pfam" id="PF05598">
    <property type="entry name" value="DUF772"/>
    <property type="match status" value="1"/>
</dbReference>
<dbReference type="NCBIfam" id="NF033551">
    <property type="entry name" value="transpos_IS1182"/>
    <property type="match status" value="1"/>
</dbReference>
<feature type="domain" description="Transposase DDE" evidence="2">
    <location>
        <begin position="388"/>
        <end position="511"/>
    </location>
</feature>
<proteinExistence type="predicted"/>
<comment type="caution">
    <text evidence="3">The sequence shown here is derived from an EMBL/GenBank/DDBJ whole genome shotgun (WGS) entry which is preliminary data.</text>
</comment>
<dbReference type="PANTHER" id="PTHR33408:SF2">
    <property type="entry name" value="TRANSPOSASE DDE DOMAIN-CONTAINING PROTEIN"/>
    <property type="match status" value="1"/>
</dbReference>
<dbReference type="InterPro" id="IPR025668">
    <property type="entry name" value="Tnp_DDE_dom"/>
</dbReference>
<dbReference type="Pfam" id="PF13751">
    <property type="entry name" value="DDE_Tnp_1_6"/>
    <property type="match status" value="1"/>
</dbReference>
<dbReference type="EMBL" id="BKZQ01000100">
    <property type="protein sequence ID" value="GER71910.1"/>
    <property type="molecule type" value="Genomic_DNA"/>
</dbReference>
<evidence type="ECO:0000259" key="1">
    <source>
        <dbReference type="Pfam" id="PF05598"/>
    </source>
</evidence>
<accession>A0A5J4JMM2</accession>
<evidence type="ECO:0000313" key="3">
    <source>
        <dbReference type="EMBL" id="GER71910.1"/>
    </source>
</evidence>
<name>A0A5J4JMM2_9BACI</name>
<reference evidence="3 4" key="1">
    <citation type="submission" date="2019-09" db="EMBL/GenBank/DDBJ databases">
        <title>Draft genome sequence of Bacillus sp. JC-7.</title>
        <authorList>
            <person name="Tanaka N."/>
            <person name="Shiwa Y."/>
            <person name="Fujita N."/>
            <person name="Tanasupawat S."/>
        </authorList>
    </citation>
    <scope>NUCLEOTIDE SEQUENCE [LARGE SCALE GENOMIC DNA]</scope>
    <source>
        <strain evidence="3 4">JC-7</strain>
    </source>
</reference>
<dbReference type="AlphaFoldDB" id="A0A5J4JMM2"/>
<gene>
    <name evidence="3" type="ORF">BpJC7_32130</name>
</gene>